<dbReference type="GO" id="GO:0005737">
    <property type="term" value="C:cytoplasm"/>
    <property type="evidence" value="ECO:0007669"/>
    <property type="project" value="TreeGrafter"/>
</dbReference>
<dbReference type="PANTHER" id="PTHR45527:SF1">
    <property type="entry name" value="FATTY ACID SYNTHASE"/>
    <property type="match status" value="1"/>
</dbReference>
<dbReference type="InterPro" id="IPR000873">
    <property type="entry name" value="AMP-dep_synth/lig_dom"/>
</dbReference>
<protein>
    <submittedName>
        <fullName evidence="3">D-alanine--poly(Phosphoribitol) ligase</fullName>
    </submittedName>
</protein>
<dbReference type="PROSITE" id="PS00455">
    <property type="entry name" value="AMP_BINDING"/>
    <property type="match status" value="1"/>
</dbReference>
<dbReference type="GO" id="GO:0016874">
    <property type="term" value="F:ligase activity"/>
    <property type="evidence" value="ECO:0007669"/>
    <property type="project" value="UniProtKB-KW"/>
</dbReference>
<feature type="domain" description="AMP-dependent synthetase/ligase" evidence="1">
    <location>
        <begin position="9"/>
        <end position="357"/>
    </location>
</feature>
<dbReference type="NCBIfam" id="TIGR01733">
    <property type="entry name" value="AA-adenyl-dom"/>
    <property type="match status" value="1"/>
</dbReference>
<dbReference type="Gene3D" id="3.40.50.12780">
    <property type="entry name" value="N-terminal domain of ligase-like"/>
    <property type="match status" value="1"/>
</dbReference>
<evidence type="ECO:0000313" key="3">
    <source>
        <dbReference type="EMBL" id="BBH87121.1"/>
    </source>
</evidence>
<name>A0A455SIF7_9CHLR</name>
<dbReference type="Pfam" id="PF13193">
    <property type="entry name" value="AMP-binding_C"/>
    <property type="match status" value="1"/>
</dbReference>
<keyword evidence="3" id="KW-0436">Ligase</keyword>
<accession>A0A455SIF7</accession>
<dbReference type="Gene3D" id="3.30.300.30">
    <property type="match status" value="1"/>
</dbReference>
<dbReference type="InterPro" id="IPR045851">
    <property type="entry name" value="AMP-bd_C_sf"/>
</dbReference>
<dbReference type="PRINTS" id="PR00154">
    <property type="entry name" value="AMPBINDING"/>
</dbReference>
<dbReference type="AlphaFoldDB" id="A0A455SIF7"/>
<dbReference type="InterPro" id="IPR042099">
    <property type="entry name" value="ANL_N_sf"/>
</dbReference>
<dbReference type="SUPFAM" id="SSF56801">
    <property type="entry name" value="Acetyl-CoA synthetase-like"/>
    <property type="match status" value="1"/>
</dbReference>
<sequence length="497" mass="54800">MNIQHLLLEAAQKWPDHIAVKDAEREYSYRELDELAGRFAGALAARGIRPGDRVGLWLEKSASVIAMMQAALRLHAVYVPLDPLSPPARIATILHDCGISLLFTSEERAEILSSIEESVQTLFLAEASTAQAVSPLPPTHEDELAYILYTSGSTGTPKGVCISHRNALAFINWAVEELQATATDRFSNHAPFHFDLSVLDLYGAFSVGATVVLIPESSAYVPARLVELLYTEKLTIWYSVPSVLTLMMEQGCLLEREPPAVRALLFAGEPFPLKHLRRLYRHWPGTRFLNLYGPTETNVCTFYEVKAIADDATAPVPIGRACSGDLVWGQKEDGTPIHVGETGELLVSGPTVMAGYWGKEPHGKRPYATGDLVTLDADGNYHYRGRRDQMLKLRGYRIETGEVEAALLAHPAISAAVVLAEGEGIEGRLVAFLCCTTEEPPSLLELKKHCAKQLPRYMIIDAAYTLPTLPYTRNGKIDRLALQAQLTQRRNHHVAKS</sequence>
<dbReference type="GO" id="GO:0031177">
    <property type="term" value="F:phosphopantetheine binding"/>
    <property type="evidence" value="ECO:0007669"/>
    <property type="project" value="TreeGrafter"/>
</dbReference>
<organism evidence="3">
    <name type="scientific">Thermosporothrix sp. COM3</name>
    <dbReference type="NCBI Taxonomy" id="2490863"/>
    <lineage>
        <taxon>Bacteria</taxon>
        <taxon>Bacillati</taxon>
        <taxon>Chloroflexota</taxon>
        <taxon>Ktedonobacteria</taxon>
        <taxon>Ktedonobacterales</taxon>
        <taxon>Thermosporotrichaceae</taxon>
        <taxon>Thermosporothrix</taxon>
    </lineage>
</organism>
<dbReference type="InterPro" id="IPR025110">
    <property type="entry name" value="AMP-bd_C"/>
</dbReference>
<dbReference type="GO" id="GO:0044550">
    <property type="term" value="P:secondary metabolite biosynthetic process"/>
    <property type="evidence" value="ECO:0007669"/>
    <property type="project" value="TreeGrafter"/>
</dbReference>
<feature type="domain" description="AMP-binding enzyme C-terminal" evidence="2">
    <location>
        <begin position="402"/>
        <end position="476"/>
    </location>
</feature>
<gene>
    <name evidence="3" type="ORF">KTC_18720</name>
</gene>
<evidence type="ECO:0000259" key="2">
    <source>
        <dbReference type="Pfam" id="PF13193"/>
    </source>
</evidence>
<dbReference type="InterPro" id="IPR010071">
    <property type="entry name" value="AA_adenyl_dom"/>
</dbReference>
<dbReference type="InterPro" id="IPR020845">
    <property type="entry name" value="AMP-binding_CS"/>
</dbReference>
<dbReference type="PANTHER" id="PTHR45527">
    <property type="entry name" value="NONRIBOSOMAL PEPTIDE SYNTHETASE"/>
    <property type="match status" value="1"/>
</dbReference>
<dbReference type="EMBL" id="AP019376">
    <property type="protein sequence ID" value="BBH87121.1"/>
    <property type="molecule type" value="Genomic_DNA"/>
</dbReference>
<evidence type="ECO:0000259" key="1">
    <source>
        <dbReference type="Pfam" id="PF00501"/>
    </source>
</evidence>
<dbReference type="InterPro" id="IPR020459">
    <property type="entry name" value="AMP-binding"/>
</dbReference>
<proteinExistence type="predicted"/>
<dbReference type="Pfam" id="PF00501">
    <property type="entry name" value="AMP-binding"/>
    <property type="match status" value="1"/>
</dbReference>
<dbReference type="GO" id="GO:0043041">
    <property type="term" value="P:amino acid activation for nonribosomal peptide biosynthetic process"/>
    <property type="evidence" value="ECO:0007669"/>
    <property type="project" value="TreeGrafter"/>
</dbReference>
<reference evidence="3" key="1">
    <citation type="submission" date="2018-12" db="EMBL/GenBank/DDBJ databases">
        <title>Novel natural products biosynthetic potential of the class Ktedonobacteria.</title>
        <authorList>
            <person name="Zheng Y."/>
            <person name="Saitou A."/>
            <person name="Wang C.M."/>
            <person name="Toyoda A."/>
            <person name="Minakuchi Y."/>
            <person name="Sekiguchi Y."/>
            <person name="Ueda K."/>
            <person name="Takano H."/>
            <person name="Sakai Y."/>
            <person name="Yokota A."/>
            <person name="Yabe S."/>
        </authorList>
    </citation>
    <scope>NUCLEOTIDE SEQUENCE</scope>
    <source>
        <strain evidence="3">COM3</strain>
    </source>
</reference>